<evidence type="ECO:0000313" key="6">
    <source>
        <dbReference type="Proteomes" id="UP001161422"/>
    </source>
</evidence>
<dbReference type="PANTHER" id="PTHR46796:SF6">
    <property type="entry name" value="ARAC SUBFAMILY"/>
    <property type="match status" value="1"/>
</dbReference>
<sequence length="314" mass="36022">MYKKQRFTERSELAEYFNQAYDGQFDIIQLSPGPLECLCEQLILEQIQLYWTSIYHPVMWSFQPNRADLRMNLVLSQTDEFTLWGNAFDEQTIVIQGNKDTTEGYQNGVTQHLQLVLSEELAGSIGLPTDRNFCLRGLAIEQVQRLVAICDCAKLQLESFQNSDSDLLEQLAAYWNQAIAVELTETFSQVLEDPDVTIDELAPTKPFATVQELQKLFGTTLHEESIQVADLAEQIGVSERTVYNAFKDSFGVGPRQIIELLRLYEFRKRLLEAEAERQTVTEIAFDLGLFEIGRIAQRYKKQFGELPNETLKRA</sequence>
<reference evidence="5" key="2">
    <citation type="submission" date="2023-01" db="EMBL/GenBank/DDBJ databases">
        <title>Draft genome sequence of Paraferrimonas sedimenticola strain NBRC 101628.</title>
        <authorList>
            <person name="Sun Q."/>
            <person name="Mori K."/>
        </authorList>
    </citation>
    <scope>NUCLEOTIDE SEQUENCE</scope>
    <source>
        <strain evidence="5">NBRC 101628</strain>
    </source>
</reference>
<proteinExistence type="predicted"/>
<comment type="caution">
    <text evidence="5">The sequence shown here is derived from an EMBL/GenBank/DDBJ whole genome shotgun (WGS) entry which is preliminary data.</text>
</comment>
<evidence type="ECO:0000313" key="5">
    <source>
        <dbReference type="EMBL" id="GLP96047.1"/>
    </source>
</evidence>
<dbReference type="RefSeq" id="WP_095506951.1">
    <property type="nucleotide sequence ID" value="NZ_BSNC01000004.1"/>
</dbReference>
<name>A0AA37RWK1_9GAMM</name>
<dbReference type="EMBL" id="BSNC01000004">
    <property type="protein sequence ID" value="GLP96047.1"/>
    <property type="molecule type" value="Genomic_DNA"/>
</dbReference>
<dbReference type="PANTHER" id="PTHR46796">
    <property type="entry name" value="HTH-TYPE TRANSCRIPTIONAL ACTIVATOR RHAS-RELATED"/>
    <property type="match status" value="1"/>
</dbReference>
<keyword evidence="3" id="KW-0804">Transcription</keyword>
<dbReference type="InterPro" id="IPR050204">
    <property type="entry name" value="AraC_XylS_family_regulators"/>
</dbReference>
<dbReference type="Gene3D" id="1.10.10.60">
    <property type="entry name" value="Homeodomain-like"/>
    <property type="match status" value="1"/>
</dbReference>
<accession>A0AA37RWK1</accession>
<keyword evidence="1" id="KW-0805">Transcription regulation</keyword>
<feature type="domain" description="HTH araC/xylS-type" evidence="4">
    <location>
        <begin position="211"/>
        <end position="313"/>
    </location>
</feature>
<protein>
    <recommendedName>
        <fullName evidence="4">HTH araC/xylS-type domain-containing protein</fullName>
    </recommendedName>
</protein>
<evidence type="ECO:0000256" key="3">
    <source>
        <dbReference type="ARBA" id="ARBA00023163"/>
    </source>
</evidence>
<dbReference type="GO" id="GO:0003700">
    <property type="term" value="F:DNA-binding transcription factor activity"/>
    <property type="evidence" value="ECO:0007669"/>
    <property type="project" value="InterPro"/>
</dbReference>
<dbReference type="PROSITE" id="PS01124">
    <property type="entry name" value="HTH_ARAC_FAMILY_2"/>
    <property type="match status" value="1"/>
</dbReference>
<dbReference type="Pfam" id="PF12833">
    <property type="entry name" value="HTH_18"/>
    <property type="match status" value="1"/>
</dbReference>
<evidence type="ECO:0000256" key="2">
    <source>
        <dbReference type="ARBA" id="ARBA00023125"/>
    </source>
</evidence>
<organism evidence="5 6">
    <name type="scientific">Paraferrimonas sedimenticola</name>
    <dbReference type="NCBI Taxonomy" id="375674"/>
    <lineage>
        <taxon>Bacteria</taxon>
        <taxon>Pseudomonadati</taxon>
        <taxon>Pseudomonadota</taxon>
        <taxon>Gammaproteobacteria</taxon>
        <taxon>Alteromonadales</taxon>
        <taxon>Ferrimonadaceae</taxon>
        <taxon>Paraferrimonas</taxon>
    </lineage>
</organism>
<dbReference type="GO" id="GO:0043565">
    <property type="term" value="F:sequence-specific DNA binding"/>
    <property type="evidence" value="ECO:0007669"/>
    <property type="project" value="InterPro"/>
</dbReference>
<dbReference type="InterPro" id="IPR018060">
    <property type="entry name" value="HTH_AraC"/>
</dbReference>
<evidence type="ECO:0000256" key="1">
    <source>
        <dbReference type="ARBA" id="ARBA00023015"/>
    </source>
</evidence>
<dbReference type="SMART" id="SM00342">
    <property type="entry name" value="HTH_ARAC"/>
    <property type="match status" value="1"/>
</dbReference>
<keyword evidence="6" id="KW-1185">Reference proteome</keyword>
<reference evidence="5" key="1">
    <citation type="journal article" date="2014" name="Int. J. Syst. Evol. Microbiol.">
        <title>Complete genome sequence of Corynebacterium casei LMG S-19264T (=DSM 44701T), isolated from a smear-ripened cheese.</title>
        <authorList>
            <consortium name="US DOE Joint Genome Institute (JGI-PGF)"/>
            <person name="Walter F."/>
            <person name="Albersmeier A."/>
            <person name="Kalinowski J."/>
            <person name="Ruckert C."/>
        </authorList>
    </citation>
    <scope>NUCLEOTIDE SEQUENCE</scope>
    <source>
        <strain evidence="5">NBRC 101628</strain>
    </source>
</reference>
<gene>
    <name evidence="5" type="ORF">GCM10007895_13530</name>
</gene>
<evidence type="ECO:0000259" key="4">
    <source>
        <dbReference type="PROSITE" id="PS01124"/>
    </source>
</evidence>
<dbReference type="Proteomes" id="UP001161422">
    <property type="component" value="Unassembled WGS sequence"/>
</dbReference>
<keyword evidence="2" id="KW-0238">DNA-binding</keyword>
<dbReference type="AlphaFoldDB" id="A0AA37RWK1"/>